<reference evidence="1 2" key="1">
    <citation type="journal article" date="2016" name="Int. J. Syst. Evol. Microbiol.">
        <title>Streptococcuspantholopis sp. nov., isolated from faeces of the Tibetan antelope (Pantholops hodgsonii).</title>
        <authorList>
            <person name="Bai X."/>
            <person name="Xiong Y."/>
            <person name="Lu S."/>
            <person name="Jin D."/>
            <person name="Lai X."/>
            <person name="Yang J."/>
            <person name="Niu L."/>
            <person name="Hu S."/>
            <person name="Meng X."/>
            <person name="Pu J."/>
            <person name="Ye C."/>
            <person name="Xu J."/>
        </authorList>
    </citation>
    <scope>NUCLEOTIDE SEQUENCE [LARGE SCALE GENOMIC DNA]</scope>
    <source>
        <strain evidence="1 2">TA 26</strain>
    </source>
</reference>
<dbReference type="InterPro" id="IPR025233">
    <property type="entry name" value="DUF4176"/>
</dbReference>
<dbReference type="AlphaFoldDB" id="A0A172Q500"/>
<protein>
    <recommendedName>
        <fullName evidence="3">DUF4176 domain-containing protein</fullName>
    </recommendedName>
</protein>
<dbReference type="KEGG" id="spat:A0O21_00095"/>
<keyword evidence="2" id="KW-1185">Reference proteome</keyword>
<dbReference type="RefSeq" id="WP_067059834.1">
    <property type="nucleotide sequence ID" value="NZ_CP014699.1"/>
</dbReference>
<name>A0A172Q500_9STRE</name>
<proteinExistence type="predicted"/>
<evidence type="ECO:0008006" key="3">
    <source>
        <dbReference type="Google" id="ProtNLM"/>
    </source>
</evidence>
<accession>A0A172Q500</accession>
<dbReference type="Proteomes" id="UP000077317">
    <property type="component" value="Chromosome"/>
</dbReference>
<organism evidence="1 2">
    <name type="scientific">Streptococcus pantholopis</name>
    <dbReference type="NCBI Taxonomy" id="1811193"/>
    <lineage>
        <taxon>Bacteria</taxon>
        <taxon>Bacillati</taxon>
        <taxon>Bacillota</taxon>
        <taxon>Bacilli</taxon>
        <taxon>Lactobacillales</taxon>
        <taxon>Streptococcaceae</taxon>
        <taxon>Streptococcus</taxon>
    </lineage>
</organism>
<dbReference type="STRING" id="1811193.A0O21_00095"/>
<dbReference type="Pfam" id="PF13780">
    <property type="entry name" value="DUF4176"/>
    <property type="match status" value="1"/>
</dbReference>
<evidence type="ECO:0000313" key="1">
    <source>
        <dbReference type="EMBL" id="AND78530.1"/>
    </source>
</evidence>
<reference evidence="2" key="2">
    <citation type="submission" date="2016-03" db="EMBL/GenBank/DDBJ databases">
        <title>Streptococcus antelopensis sp. nov., isolated from the feces of the Tibetan antelope (Pantholops hodgsonii) in Hoh Xil National Nature Reserve, Qinghai, China.</title>
        <authorList>
            <person name="Bai X."/>
        </authorList>
    </citation>
    <scope>NUCLEOTIDE SEQUENCE [LARGE SCALE GENOMIC DNA]</scope>
    <source>
        <strain evidence="2">TA 26</strain>
    </source>
</reference>
<gene>
    <name evidence="1" type="ORF">A0O21_00095</name>
</gene>
<evidence type="ECO:0000313" key="2">
    <source>
        <dbReference type="Proteomes" id="UP000077317"/>
    </source>
</evidence>
<sequence length="110" mass="12238">MAAASRQQLPVGSVVNISDEAANVVIIGQFPVVENDGDKGYYDFVGVTLPIGYDAKTLLFFNKEDINNVIFLGYIDAAFQSFLKEADSFEKETRLQKLKASQARREQDDL</sequence>
<dbReference type="EMBL" id="CP014699">
    <property type="protein sequence ID" value="AND78530.1"/>
    <property type="molecule type" value="Genomic_DNA"/>
</dbReference>
<dbReference type="OrthoDB" id="5124454at2"/>